<feature type="signal peptide" evidence="1">
    <location>
        <begin position="1"/>
        <end position="25"/>
    </location>
</feature>
<dbReference type="RefSeq" id="WP_107032922.1">
    <property type="nucleotide sequence ID" value="NZ_CAOLSD010000014.1"/>
</dbReference>
<protein>
    <recommendedName>
        <fullName evidence="2">Surface glycan-binding protein B xyloglucan binding domain-containing protein</fullName>
    </recommendedName>
</protein>
<sequence length="503" mass="55998">MKNYISCFCVAIVCMMQMLCFVSCKSDGDDGGQPVITGVRTIDPEKADSLFTEADPWDIIVLVGHNLGGAKEIYINDQKISFNPTYATSTHIILSIPGELKLVGANPELKSEIRVVTSHGTATYAFHINSPAPYLISYTADWDDDKPLSPGQEIRIKGENIYEVESLYLTDFNPLEVDDDGNPVEPEGPVTKYEITDYEIGPDFDLITAKLPATVLEKGYIVIECHSGSSVIGFTSAKPNPPVIEEISSDMPVWGEPCTLFGKEFNDLVAIIIGKNEITIPAKDITVNDDKTQLTFSLPTLPEKGGRLILVTEQGRDTIPFYQKSTVLIDFDSFGRYFWGGTDSNKVVDQTSANNKPANTSGKFWGIEGTTQLNNGWWGPLYLGESQIPDIPESTPIEDIEFRYECYMHYPEVEGMECWFILCDGSDFKGQYTFNGYHDRITGKCETGRWMSCSIPLRNLVTGGSTYGDIRLSLTSVYLHLCNGLAEQDVAVYFDNFRLYVRQ</sequence>
<dbReference type="AlphaFoldDB" id="A0A2V1IL71"/>
<keyword evidence="4" id="KW-1185">Reference proteome</keyword>
<evidence type="ECO:0000259" key="2">
    <source>
        <dbReference type="Pfam" id="PF18329"/>
    </source>
</evidence>
<dbReference type="GO" id="GO:0030247">
    <property type="term" value="F:polysaccharide binding"/>
    <property type="evidence" value="ECO:0007669"/>
    <property type="project" value="InterPro"/>
</dbReference>
<reference evidence="4" key="1">
    <citation type="submission" date="2018-02" db="EMBL/GenBank/DDBJ databases">
        <authorList>
            <person name="Clavel T."/>
            <person name="Strowig T."/>
        </authorList>
    </citation>
    <scope>NUCLEOTIDE SEQUENCE [LARGE SCALE GENOMIC DNA]</scope>
    <source>
        <strain evidence="4">DSM 103720</strain>
    </source>
</reference>
<organism evidence="3 4">
    <name type="scientific">Duncaniella muris</name>
    <dbReference type="NCBI Taxonomy" id="2094150"/>
    <lineage>
        <taxon>Bacteria</taxon>
        <taxon>Pseudomonadati</taxon>
        <taxon>Bacteroidota</taxon>
        <taxon>Bacteroidia</taxon>
        <taxon>Bacteroidales</taxon>
        <taxon>Muribaculaceae</taxon>
        <taxon>Duncaniella</taxon>
    </lineage>
</organism>
<evidence type="ECO:0000256" key="1">
    <source>
        <dbReference type="SAM" id="SignalP"/>
    </source>
</evidence>
<accession>A0A2V1IL71</accession>
<comment type="caution">
    <text evidence="3">The sequence shown here is derived from an EMBL/GenBank/DDBJ whole genome shotgun (WGS) entry which is preliminary data.</text>
</comment>
<dbReference type="Proteomes" id="UP000244905">
    <property type="component" value="Unassembled WGS sequence"/>
</dbReference>
<evidence type="ECO:0000313" key="3">
    <source>
        <dbReference type="EMBL" id="PWB01127.1"/>
    </source>
</evidence>
<proteinExistence type="predicted"/>
<dbReference type="InterPro" id="IPR040475">
    <property type="entry name" value="SGBP_B_XBD"/>
</dbReference>
<dbReference type="InterPro" id="IPR013783">
    <property type="entry name" value="Ig-like_fold"/>
</dbReference>
<dbReference type="EMBL" id="PUEC01000025">
    <property type="protein sequence ID" value="PWB01127.1"/>
    <property type="molecule type" value="Genomic_DNA"/>
</dbReference>
<keyword evidence="1" id="KW-0732">Signal</keyword>
<dbReference type="GeneID" id="82526791"/>
<name>A0A2V1IL71_9BACT</name>
<dbReference type="Gene3D" id="2.60.40.10">
    <property type="entry name" value="Immunoglobulins"/>
    <property type="match status" value="2"/>
</dbReference>
<gene>
    <name evidence="3" type="ORF">C5O23_10615</name>
</gene>
<feature type="domain" description="Surface glycan-binding protein B xyloglucan binding" evidence="2">
    <location>
        <begin position="321"/>
        <end position="499"/>
    </location>
</feature>
<feature type="chain" id="PRO_5015924881" description="Surface glycan-binding protein B xyloglucan binding domain-containing protein" evidence="1">
    <location>
        <begin position="26"/>
        <end position="503"/>
    </location>
</feature>
<dbReference type="Pfam" id="PF18329">
    <property type="entry name" value="SGBP_B_XBD"/>
    <property type="match status" value="1"/>
</dbReference>
<evidence type="ECO:0000313" key="4">
    <source>
        <dbReference type="Proteomes" id="UP000244905"/>
    </source>
</evidence>